<keyword evidence="4" id="KW-0808">Transferase</keyword>
<keyword evidence="3 8" id="KW-0762">Sugar transport</keyword>
<dbReference type="Proteomes" id="UP000019247">
    <property type="component" value="Unassembled WGS sequence"/>
</dbReference>
<evidence type="ECO:0000256" key="6">
    <source>
        <dbReference type="ARBA" id="ARBA00022777"/>
    </source>
</evidence>
<dbReference type="GO" id="GO:0005737">
    <property type="term" value="C:cytoplasm"/>
    <property type="evidence" value="ECO:0007669"/>
    <property type="project" value="UniProtKB-SubCell"/>
</dbReference>
<dbReference type="HOGENOM" id="CLU_2000953_0_0_9"/>
<dbReference type="eggNOG" id="COG2190">
    <property type="taxonomic scope" value="Bacteria"/>
</dbReference>
<comment type="subcellular location">
    <subcellularLocation>
        <location evidence="1">Cytoplasm</location>
    </subcellularLocation>
</comment>
<evidence type="ECO:0000256" key="3">
    <source>
        <dbReference type="ARBA" id="ARBA00022597"/>
    </source>
</evidence>
<dbReference type="SUPFAM" id="SSF51261">
    <property type="entry name" value="Duplicated hybrid motif"/>
    <property type="match status" value="1"/>
</dbReference>
<accession>W6TCL4</accession>
<dbReference type="EMBL" id="AWWK01000031">
    <property type="protein sequence ID" value="ETY74595.1"/>
    <property type="molecule type" value="Genomic_DNA"/>
</dbReference>
<reference evidence="8 9" key="1">
    <citation type="journal article" date="2014" name="Genome Announc.">
        <title>Genome Sequence of Lactobacillus fabifermentans Strain T30PCM01, Isolated from Fermenting Grape Marc.</title>
        <authorList>
            <person name="Treu L."/>
            <person name="Vendramin V."/>
            <person name="Bovo B."/>
            <person name="Giacomini A."/>
            <person name="Corich V."/>
            <person name="Campanaro S."/>
        </authorList>
    </citation>
    <scope>NUCLEOTIDE SEQUENCE [LARGE SCALE GENOMIC DNA]</scope>
    <source>
        <strain evidence="8 9">T30PCM01</strain>
    </source>
</reference>
<evidence type="ECO:0000259" key="7">
    <source>
        <dbReference type="PROSITE" id="PS51093"/>
    </source>
</evidence>
<organism evidence="8 9">
    <name type="scientific">Lactiplantibacillus fabifermentans T30PCM01</name>
    <dbReference type="NCBI Taxonomy" id="1400520"/>
    <lineage>
        <taxon>Bacteria</taxon>
        <taxon>Bacillati</taxon>
        <taxon>Bacillota</taxon>
        <taxon>Bacilli</taxon>
        <taxon>Lactobacillales</taxon>
        <taxon>Lactobacillaceae</taxon>
        <taxon>Lactiplantibacillus</taxon>
    </lineage>
</organism>
<proteinExistence type="predicted"/>
<evidence type="ECO:0000256" key="1">
    <source>
        <dbReference type="ARBA" id="ARBA00004496"/>
    </source>
</evidence>
<dbReference type="PATRIC" id="fig|1400520.3.peg.1223"/>
<protein>
    <submittedName>
        <fullName evidence="8">PTS glucose transporter subunit IIABC</fullName>
    </submittedName>
</protein>
<dbReference type="AlphaFoldDB" id="W6TCL4"/>
<name>W6TCL4_9LACO</name>
<dbReference type="PROSITE" id="PS51093">
    <property type="entry name" value="PTS_EIIA_TYPE_1"/>
    <property type="match status" value="1"/>
</dbReference>
<evidence type="ECO:0000256" key="4">
    <source>
        <dbReference type="ARBA" id="ARBA00022679"/>
    </source>
</evidence>
<keyword evidence="6" id="KW-0418">Kinase</keyword>
<dbReference type="PANTHER" id="PTHR45008">
    <property type="entry name" value="PTS SYSTEM GLUCOSE-SPECIFIC EIIA COMPONENT"/>
    <property type="match status" value="1"/>
</dbReference>
<dbReference type="Gene3D" id="2.70.70.10">
    <property type="entry name" value="Glucose Permease (Domain IIA)"/>
    <property type="match status" value="1"/>
</dbReference>
<dbReference type="Pfam" id="PF00358">
    <property type="entry name" value="PTS_EIIA_1"/>
    <property type="match status" value="1"/>
</dbReference>
<keyword evidence="5" id="KW-0598">Phosphotransferase system</keyword>
<dbReference type="InterPro" id="IPR011055">
    <property type="entry name" value="Dup_hybrid_motif"/>
</dbReference>
<dbReference type="PANTHER" id="PTHR45008:SF1">
    <property type="entry name" value="PTS SYSTEM GLUCOSE-SPECIFIC EIIA COMPONENT"/>
    <property type="match status" value="1"/>
</dbReference>
<dbReference type="GO" id="GO:0016301">
    <property type="term" value="F:kinase activity"/>
    <property type="evidence" value="ECO:0007669"/>
    <property type="project" value="UniProtKB-KW"/>
</dbReference>
<dbReference type="RefSeq" id="WP_051502049.1">
    <property type="nucleotide sequence ID" value="NZ_KK036484.1"/>
</dbReference>
<sequence>MMKLFQRKHQIKLVAPVNGMYVDLRQVGAEKISAGFAIEPMEGQVHAPVAGTVTALTNQVLTLQGDFGCEYIVQLGQPTSDLDVDLFGWQVAVGDAVTPDTLLATMDINSLHAADQLATLKVRG</sequence>
<dbReference type="OrthoDB" id="2287055at2"/>
<evidence type="ECO:0000313" key="9">
    <source>
        <dbReference type="Proteomes" id="UP000019247"/>
    </source>
</evidence>
<keyword evidence="2" id="KW-0813">Transport</keyword>
<dbReference type="InterPro" id="IPR050890">
    <property type="entry name" value="PTS_EIIA_component"/>
</dbReference>
<dbReference type="STRING" id="1400520.LFAB_06305"/>
<evidence type="ECO:0000256" key="2">
    <source>
        <dbReference type="ARBA" id="ARBA00022448"/>
    </source>
</evidence>
<gene>
    <name evidence="8" type="ORF">LFAB_06305</name>
</gene>
<dbReference type="GO" id="GO:0009401">
    <property type="term" value="P:phosphoenolpyruvate-dependent sugar phosphotransferase system"/>
    <property type="evidence" value="ECO:0007669"/>
    <property type="project" value="UniProtKB-KW"/>
</dbReference>
<evidence type="ECO:0000313" key="8">
    <source>
        <dbReference type="EMBL" id="ETY74595.1"/>
    </source>
</evidence>
<evidence type="ECO:0000256" key="5">
    <source>
        <dbReference type="ARBA" id="ARBA00022683"/>
    </source>
</evidence>
<comment type="caution">
    <text evidence="8">The sequence shown here is derived from an EMBL/GenBank/DDBJ whole genome shotgun (WGS) entry which is preliminary data.</text>
</comment>
<dbReference type="InterPro" id="IPR001127">
    <property type="entry name" value="PTS_EIIA_1_perm"/>
</dbReference>
<feature type="domain" description="PTS EIIA type-1" evidence="7">
    <location>
        <begin position="18"/>
        <end position="124"/>
    </location>
</feature>